<dbReference type="Proteomes" id="UP000276133">
    <property type="component" value="Unassembled WGS sequence"/>
</dbReference>
<dbReference type="EMBL" id="REGN01003695">
    <property type="protein sequence ID" value="RNA21323.1"/>
    <property type="molecule type" value="Genomic_DNA"/>
</dbReference>
<dbReference type="AlphaFoldDB" id="A0A3M7RCN6"/>
<evidence type="ECO:0000313" key="2">
    <source>
        <dbReference type="EMBL" id="RNA21323.1"/>
    </source>
</evidence>
<proteinExistence type="predicted"/>
<accession>A0A3M7RCN6</accession>
<feature type="transmembrane region" description="Helical" evidence="1">
    <location>
        <begin position="6"/>
        <end position="25"/>
    </location>
</feature>
<comment type="caution">
    <text evidence="2">The sequence shown here is derived from an EMBL/GenBank/DDBJ whole genome shotgun (WGS) entry which is preliminary data.</text>
</comment>
<gene>
    <name evidence="2" type="ORF">BpHYR1_028634</name>
</gene>
<keyword evidence="1" id="KW-1133">Transmembrane helix</keyword>
<keyword evidence="1" id="KW-0472">Membrane</keyword>
<reference evidence="2 3" key="1">
    <citation type="journal article" date="2018" name="Sci. Rep.">
        <title>Genomic signatures of local adaptation to the degree of environmental predictability in rotifers.</title>
        <authorList>
            <person name="Franch-Gras L."/>
            <person name="Hahn C."/>
            <person name="Garcia-Roger E.M."/>
            <person name="Carmona M.J."/>
            <person name="Serra M."/>
            <person name="Gomez A."/>
        </authorList>
    </citation>
    <scope>NUCLEOTIDE SEQUENCE [LARGE SCALE GENOMIC DNA]</scope>
    <source>
        <strain evidence="2">HYR1</strain>
    </source>
</reference>
<keyword evidence="3" id="KW-1185">Reference proteome</keyword>
<evidence type="ECO:0000313" key="3">
    <source>
        <dbReference type="Proteomes" id="UP000276133"/>
    </source>
</evidence>
<sequence length="132" mass="15870">MPFSKFLMLIFIFFIAVYAMFLVLIKKSEYENLDSLPRFEYTRDEKDYSIWPDYLNFLNSDIQKMLKNNRILIKEECLKELDNKKLSIEILDKALGYWSKIKKMLNNDSNLVNSVYNQTHQGADKYLQQVYK</sequence>
<protein>
    <submittedName>
        <fullName evidence="2">Uncharacterized protein</fullName>
    </submittedName>
</protein>
<keyword evidence="1" id="KW-0812">Transmembrane</keyword>
<evidence type="ECO:0000256" key="1">
    <source>
        <dbReference type="SAM" id="Phobius"/>
    </source>
</evidence>
<organism evidence="2 3">
    <name type="scientific">Brachionus plicatilis</name>
    <name type="common">Marine rotifer</name>
    <name type="synonym">Brachionus muelleri</name>
    <dbReference type="NCBI Taxonomy" id="10195"/>
    <lineage>
        <taxon>Eukaryota</taxon>
        <taxon>Metazoa</taxon>
        <taxon>Spiralia</taxon>
        <taxon>Gnathifera</taxon>
        <taxon>Rotifera</taxon>
        <taxon>Eurotatoria</taxon>
        <taxon>Monogononta</taxon>
        <taxon>Pseudotrocha</taxon>
        <taxon>Ploima</taxon>
        <taxon>Brachionidae</taxon>
        <taxon>Brachionus</taxon>
    </lineage>
</organism>
<name>A0A3M7RCN6_BRAPC</name>